<evidence type="ECO:0000256" key="1">
    <source>
        <dbReference type="SAM" id="MobiDB-lite"/>
    </source>
</evidence>
<proteinExistence type="predicted"/>
<keyword evidence="4" id="KW-1185">Reference proteome</keyword>
<evidence type="ECO:0000313" key="3">
    <source>
        <dbReference type="EMBL" id="KAJ7363778.1"/>
    </source>
</evidence>
<dbReference type="Proteomes" id="UP001218218">
    <property type="component" value="Unassembled WGS sequence"/>
</dbReference>
<evidence type="ECO:0000256" key="2">
    <source>
        <dbReference type="SAM" id="SignalP"/>
    </source>
</evidence>
<feature type="region of interest" description="Disordered" evidence="1">
    <location>
        <begin position="163"/>
        <end position="216"/>
    </location>
</feature>
<sequence>MKTTTLFYALNALTFATFAVDAAPRESNAQRFARGLPPLPPRRHFGQPKARGATTSSTPFKCETKKNFCCSPLQSVNDPTAANLLRTLGISQSSCGEQIASHCAAAASGDSWCTYSCPPDPSSIHTYLPTSSSPDSQLVKCCGNLAGSNVGIDCTRAQSSTTVTTAHPTSSSPPAHTTTSAHRSDCDDESHGHRRAAPTVAARRGHPRQMVVAAAA</sequence>
<evidence type="ECO:0008006" key="5">
    <source>
        <dbReference type="Google" id="ProtNLM"/>
    </source>
</evidence>
<protein>
    <recommendedName>
        <fullName evidence="5">Hydrophobin</fullName>
    </recommendedName>
</protein>
<feature type="region of interest" description="Disordered" evidence="1">
    <location>
        <begin position="32"/>
        <end position="57"/>
    </location>
</feature>
<comment type="caution">
    <text evidence="3">The sequence shown here is derived from an EMBL/GenBank/DDBJ whole genome shotgun (WGS) entry which is preliminary data.</text>
</comment>
<keyword evidence="2" id="KW-0732">Signal</keyword>
<accession>A0AAD7AN79</accession>
<feature type="compositionally biased region" description="Basic and acidic residues" evidence="1">
    <location>
        <begin position="182"/>
        <end position="191"/>
    </location>
</feature>
<dbReference type="EMBL" id="JARIHO010000003">
    <property type="protein sequence ID" value="KAJ7363778.1"/>
    <property type="molecule type" value="Genomic_DNA"/>
</dbReference>
<feature type="compositionally biased region" description="Low complexity" evidence="1">
    <location>
        <begin position="163"/>
        <end position="181"/>
    </location>
</feature>
<feature type="chain" id="PRO_5042262873" description="Hydrophobin" evidence="2">
    <location>
        <begin position="23"/>
        <end position="216"/>
    </location>
</feature>
<evidence type="ECO:0000313" key="4">
    <source>
        <dbReference type="Proteomes" id="UP001218218"/>
    </source>
</evidence>
<reference evidence="3" key="1">
    <citation type="submission" date="2023-03" db="EMBL/GenBank/DDBJ databases">
        <title>Massive genome expansion in bonnet fungi (Mycena s.s.) driven by repeated elements and novel gene families across ecological guilds.</title>
        <authorList>
            <consortium name="Lawrence Berkeley National Laboratory"/>
            <person name="Harder C.B."/>
            <person name="Miyauchi S."/>
            <person name="Viragh M."/>
            <person name="Kuo A."/>
            <person name="Thoen E."/>
            <person name="Andreopoulos B."/>
            <person name="Lu D."/>
            <person name="Skrede I."/>
            <person name="Drula E."/>
            <person name="Henrissat B."/>
            <person name="Morin E."/>
            <person name="Kohler A."/>
            <person name="Barry K."/>
            <person name="LaButti K."/>
            <person name="Morin E."/>
            <person name="Salamov A."/>
            <person name="Lipzen A."/>
            <person name="Mereny Z."/>
            <person name="Hegedus B."/>
            <person name="Baldrian P."/>
            <person name="Stursova M."/>
            <person name="Weitz H."/>
            <person name="Taylor A."/>
            <person name="Grigoriev I.V."/>
            <person name="Nagy L.G."/>
            <person name="Martin F."/>
            <person name="Kauserud H."/>
        </authorList>
    </citation>
    <scope>NUCLEOTIDE SEQUENCE</scope>
    <source>
        <strain evidence="3">CBHHK002</strain>
    </source>
</reference>
<dbReference type="AlphaFoldDB" id="A0AAD7AN79"/>
<feature type="signal peptide" evidence="2">
    <location>
        <begin position="1"/>
        <end position="22"/>
    </location>
</feature>
<organism evidence="3 4">
    <name type="scientific">Mycena albidolilacea</name>
    <dbReference type="NCBI Taxonomy" id="1033008"/>
    <lineage>
        <taxon>Eukaryota</taxon>
        <taxon>Fungi</taxon>
        <taxon>Dikarya</taxon>
        <taxon>Basidiomycota</taxon>
        <taxon>Agaricomycotina</taxon>
        <taxon>Agaricomycetes</taxon>
        <taxon>Agaricomycetidae</taxon>
        <taxon>Agaricales</taxon>
        <taxon>Marasmiineae</taxon>
        <taxon>Mycenaceae</taxon>
        <taxon>Mycena</taxon>
    </lineage>
</organism>
<gene>
    <name evidence="3" type="ORF">DFH08DRAFT_949412</name>
</gene>
<name>A0AAD7AN79_9AGAR</name>